<protein>
    <submittedName>
        <fullName evidence="1">Uncharacterized protein</fullName>
    </submittedName>
</protein>
<organism evidence="1">
    <name type="scientific">Arundo donax</name>
    <name type="common">Giant reed</name>
    <name type="synonym">Donax arundinaceus</name>
    <dbReference type="NCBI Taxonomy" id="35708"/>
    <lineage>
        <taxon>Eukaryota</taxon>
        <taxon>Viridiplantae</taxon>
        <taxon>Streptophyta</taxon>
        <taxon>Embryophyta</taxon>
        <taxon>Tracheophyta</taxon>
        <taxon>Spermatophyta</taxon>
        <taxon>Magnoliopsida</taxon>
        <taxon>Liliopsida</taxon>
        <taxon>Poales</taxon>
        <taxon>Poaceae</taxon>
        <taxon>PACMAD clade</taxon>
        <taxon>Arundinoideae</taxon>
        <taxon>Arundineae</taxon>
        <taxon>Arundo</taxon>
    </lineage>
</organism>
<reference evidence="1" key="1">
    <citation type="submission" date="2014-09" db="EMBL/GenBank/DDBJ databases">
        <authorList>
            <person name="Magalhaes I.L.F."/>
            <person name="Oliveira U."/>
            <person name="Santos F.R."/>
            <person name="Vidigal T.H.D.A."/>
            <person name="Brescovit A.D."/>
            <person name="Santos A.J."/>
        </authorList>
    </citation>
    <scope>NUCLEOTIDE SEQUENCE</scope>
    <source>
        <tissue evidence="1">Shoot tissue taken approximately 20 cm above the soil surface</tissue>
    </source>
</reference>
<dbReference type="EMBL" id="GBRH01274360">
    <property type="protein sequence ID" value="JAD23535.1"/>
    <property type="molecule type" value="Transcribed_RNA"/>
</dbReference>
<accession>A0A0A8YD78</accession>
<sequence length="38" mass="4292">MKLMRFGCCLSLHEVLIMHTPRPTNPDGSPPPDAIPYR</sequence>
<proteinExistence type="predicted"/>
<reference evidence="1" key="2">
    <citation type="journal article" date="2015" name="Data Brief">
        <title>Shoot transcriptome of the giant reed, Arundo donax.</title>
        <authorList>
            <person name="Barrero R.A."/>
            <person name="Guerrero F.D."/>
            <person name="Moolhuijzen P."/>
            <person name="Goolsby J.A."/>
            <person name="Tidwell J."/>
            <person name="Bellgard S.E."/>
            <person name="Bellgard M.I."/>
        </authorList>
    </citation>
    <scope>NUCLEOTIDE SEQUENCE</scope>
    <source>
        <tissue evidence="1">Shoot tissue taken approximately 20 cm above the soil surface</tissue>
    </source>
</reference>
<evidence type="ECO:0000313" key="1">
    <source>
        <dbReference type="EMBL" id="JAD23535.1"/>
    </source>
</evidence>
<dbReference type="AlphaFoldDB" id="A0A0A8YD78"/>
<name>A0A0A8YD78_ARUDO</name>